<dbReference type="SUPFAM" id="SSF55136">
    <property type="entry name" value="Probable bacterial effector-binding domain"/>
    <property type="match status" value="1"/>
</dbReference>
<comment type="caution">
    <text evidence="2">The sequence shown here is derived from an EMBL/GenBank/DDBJ whole genome shotgun (WGS) entry which is preliminary data.</text>
</comment>
<name>A0ABV7Q3Q0_9ACTN</name>
<evidence type="ECO:0000313" key="3">
    <source>
        <dbReference type="Proteomes" id="UP001595712"/>
    </source>
</evidence>
<dbReference type="Proteomes" id="UP001595712">
    <property type="component" value="Unassembled WGS sequence"/>
</dbReference>
<dbReference type="InterPro" id="IPR029442">
    <property type="entry name" value="GyrI-like"/>
</dbReference>
<evidence type="ECO:0000259" key="1">
    <source>
        <dbReference type="Pfam" id="PF06445"/>
    </source>
</evidence>
<dbReference type="EMBL" id="JBHRWO010000021">
    <property type="protein sequence ID" value="MFC3495305.1"/>
    <property type="molecule type" value="Genomic_DNA"/>
</dbReference>
<dbReference type="Gene3D" id="3.20.80.10">
    <property type="entry name" value="Regulatory factor, effector binding domain"/>
    <property type="match status" value="1"/>
</dbReference>
<dbReference type="RefSeq" id="WP_387979847.1">
    <property type="nucleotide sequence ID" value="NZ_JBHRWO010000021.1"/>
</dbReference>
<evidence type="ECO:0000313" key="2">
    <source>
        <dbReference type="EMBL" id="MFC3495305.1"/>
    </source>
</evidence>
<proteinExistence type="predicted"/>
<dbReference type="Pfam" id="PF06445">
    <property type="entry name" value="GyrI-like"/>
    <property type="match status" value="1"/>
</dbReference>
<accession>A0ABV7Q3Q0</accession>
<reference evidence="3" key="1">
    <citation type="journal article" date="2019" name="Int. J. Syst. Evol. Microbiol.">
        <title>The Global Catalogue of Microorganisms (GCM) 10K type strain sequencing project: providing services to taxonomists for standard genome sequencing and annotation.</title>
        <authorList>
            <consortium name="The Broad Institute Genomics Platform"/>
            <consortium name="The Broad Institute Genome Sequencing Center for Infectious Disease"/>
            <person name="Wu L."/>
            <person name="Ma J."/>
        </authorList>
    </citation>
    <scope>NUCLEOTIDE SEQUENCE [LARGE SCALE GENOMIC DNA]</scope>
    <source>
        <strain evidence="3">CGMCC 4.7396</strain>
    </source>
</reference>
<sequence>MEKYDVKKARKALYTAPTKAFKVVEVPELQYLAVEGKGDPNTSAVYGQAVEALYGTAYALKFASKNDLGRDFVVAPMEGLWRADDPSVFLTRRKEEWKWTMLIGQPDWIDKDMVVAAVKKAGSKKANPALAKLRLRTINEGTCVQILHIGSYDSETPTLEKLHDHYLPHNNLTFNGDHHEIYLSDARRTAPAKLKTILRQPVKPAKR</sequence>
<dbReference type="PIRSF" id="PIRSF031644">
    <property type="entry name" value="UCP031644"/>
    <property type="match status" value="1"/>
</dbReference>
<gene>
    <name evidence="2" type="ORF">ACFO8M_22690</name>
</gene>
<dbReference type="InterPro" id="IPR008319">
    <property type="entry name" value="GyrI-like_CCH_Lin2189-like"/>
</dbReference>
<feature type="domain" description="GyrI-like small molecule binding" evidence="1">
    <location>
        <begin position="21"/>
        <end position="202"/>
    </location>
</feature>
<protein>
    <submittedName>
        <fullName evidence="2">GyrI-like domain-containing protein</fullName>
    </submittedName>
</protein>
<keyword evidence="3" id="KW-1185">Reference proteome</keyword>
<organism evidence="2 3">
    <name type="scientific">Glycomyces rhizosphaerae</name>
    <dbReference type="NCBI Taxonomy" id="2054422"/>
    <lineage>
        <taxon>Bacteria</taxon>
        <taxon>Bacillati</taxon>
        <taxon>Actinomycetota</taxon>
        <taxon>Actinomycetes</taxon>
        <taxon>Glycomycetales</taxon>
        <taxon>Glycomycetaceae</taxon>
        <taxon>Glycomyces</taxon>
    </lineage>
</organism>
<dbReference type="InterPro" id="IPR011256">
    <property type="entry name" value="Reg_factor_effector_dom_sf"/>
</dbReference>